<reference evidence="3 4" key="2">
    <citation type="submission" date="2023-10" db="EMBL/GenBank/DDBJ databases">
        <authorList>
            <person name="Han X.F."/>
        </authorList>
    </citation>
    <scope>NUCLEOTIDE SEQUENCE [LARGE SCALE GENOMIC DNA]</scope>
    <source>
        <strain evidence="3 4">KCTC 39840</strain>
    </source>
</reference>
<reference evidence="4" key="1">
    <citation type="submission" date="2023-07" db="EMBL/GenBank/DDBJ databases">
        <title>Conexibacter stalactiti sp. nov., isolated from stalactites in a lava cave and emended description of the genus Conexibacter.</title>
        <authorList>
            <person name="Lee S.D."/>
        </authorList>
    </citation>
    <scope>NUCLEOTIDE SEQUENCE [LARGE SCALE GENOMIC DNA]</scope>
    <source>
        <strain evidence="4">KCTC 39840</strain>
    </source>
</reference>
<sequence length="532" mass="55502">MKPRFVVFALSGIGALALSGEAAAATFDVHLCADSAVTAPVASEAVGHSSHPISLSVTSSCRANPAAQFDGLAAVDVTDAPNAPRGAIANWIVNAVTGTTIVSARLRRYLGKRSNSWDVWTRTGSGVTLDTCEISSALSCTVGALPTDPAALETYNGLDTTSLSWGISCRASIGECTTGTSLRSAWAIVYGATFTVSDPDPPQLSPLAGGLADGRRWRTGTEQAEINASDASGIKRLELLVDSGVVSAANQSCSYDRMRPCPRDAQLTTAVDLTRLVDGAHTAAVRATDAAGQTSTAAPTPFSIDNHAPGAPIGLGFRHRADGAIDVAWGNPEQGAGAPIMAAHYQFCPIGSSTACVGSGIVSADHVSSLEGVRPPAGRSPWDLLVWLQDEAGHVDRAAAARVLVEPVPTQAPSGGRPPGSGPPRAPRAQPGNLGLRVRSVVRRRGKVRVVGTLDRRFSGRITVAVRSTAKGAPLARRTVRVRRGRFVAELEIGRRTLRPSWIVTAHFRGSALYKKTTVVQRVRQIQGGGSR</sequence>
<evidence type="ECO:0000256" key="1">
    <source>
        <dbReference type="SAM" id="MobiDB-lite"/>
    </source>
</evidence>
<evidence type="ECO:0000313" key="4">
    <source>
        <dbReference type="Proteomes" id="UP001284601"/>
    </source>
</evidence>
<feature type="chain" id="PRO_5047140750" description="Ig-like domain-containing protein" evidence="2">
    <location>
        <begin position="25"/>
        <end position="532"/>
    </location>
</feature>
<dbReference type="Proteomes" id="UP001284601">
    <property type="component" value="Unassembled WGS sequence"/>
</dbReference>
<evidence type="ECO:0008006" key="5">
    <source>
        <dbReference type="Google" id="ProtNLM"/>
    </source>
</evidence>
<gene>
    <name evidence="3" type="ORF">R7226_01650</name>
</gene>
<dbReference type="Gene3D" id="2.60.40.10">
    <property type="entry name" value="Immunoglobulins"/>
    <property type="match status" value="1"/>
</dbReference>
<name>A0ABU4HI86_9ACTN</name>
<comment type="caution">
    <text evidence="3">The sequence shown here is derived from an EMBL/GenBank/DDBJ whole genome shotgun (WGS) entry which is preliminary data.</text>
</comment>
<evidence type="ECO:0000256" key="2">
    <source>
        <dbReference type="SAM" id="SignalP"/>
    </source>
</evidence>
<proteinExistence type="predicted"/>
<dbReference type="InterPro" id="IPR013783">
    <property type="entry name" value="Ig-like_fold"/>
</dbReference>
<protein>
    <recommendedName>
        <fullName evidence="5">Ig-like domain-containing protein</fullName>
    </recommendedName>
</protein>
<organism evidence="3 4">
    <name type="scientific">Conexibacter stalactiti</name>
    <dbReference type="NCBI Taxonomy" id="1940611"/>
    <lineage>
        <taxon>Bacteria</taxon>
        <taxon>Bacillati</taxon>
        <taxon>Actinomycetota</taxon>
        <taxon>Thermoleophilia</taxon>
        <taxon>Solirubrobacterales</taxon>
        <taxon>Conexibacteraceae</taxon>
        <taxon>Conexibacter</taxon>
    </lineage>
</organism>
<accession>A0ABU4HI86</accession>
<feature type="region of interest" description="Disordered" evidence="1">
    <location>
        <begin position="406"/>
        <end position="434"/>
    </location>
</feature>
<evidence type="ECO:0000313" key="3">
    <source>
        <dbReference type="EMBL" id="MDW5593023.1"/>
    </source>
</evidence>
<keyword evidence="4" id="KW-1185">Reference proteome</keyword>
<dbReference type="RefSeq" id="WP_318595284.1">
    <property type="nucleotide sequence ID" value="NZ_JAWSTH010000002.1"/>
</dbReference>
<dbReference type="EMBL" id="JAWSTH010000002">
    <property type="protein sequence ID" value="MDW5593023.1"/>
    <property type="molecule type" value="Genomic_DNA"/>
</dbReference>
<feature type="signal peptide" evidence="2">
    <location>
        <begin position="1"/>
        <end position="24"/>
    </location>
</feature>
<keyword evidence="2" id="KW-0732">Signal</keyword>